<reference evidence="18" key="1">
    <citation type="journal article" date="2004" name="Evolution">
        <title>Phylogenetic and molecular evidence for allochronic speciation in gall-forming aphids (Pemphigus).</title>
        <authorList>
            <person name="Abbot P."/>
            <person name="Withgott J.H."/>
        </authorList>
    </citation>
    <scope>NUCLEOTIDE SEQUENCE</scope>
    <source>
        <strain evidence="21">LA.816</strain>
        <strain evidence="18">OH.1314</strain>
        <strain evidence="19">OH.1315</strain>
        <strain evidence="20">OH.1317</strain>
        <strain evidence="22">VA.244</strain>
    </source>
</reference>
<dbReference type="AlphaFoldDB" id="Q83UK3"/>
<evidence type="ECO:0000313" key="20">
    <source>
        <dbReference type="EMBL" id="AAO45898.1"/>
    </source>
</evidence>
<feature type="coiled-coil region" evidence="17">
    <location>
        <begin position="44"/>
        <end position="97"/>
    </location>
</feature>
<dbReference type="EMBL" id="AY182253">
    <property type="protein sequence ID" value="AAO45894.1"/>
    <property type="molecule type" value="Genomic_DNA"/>
</dbReference>
<dbReference type="NCBIfam" id="TIGR01144">
    <property type="entry name" value="ATP_synt_b"/>
    <property type="match status" value="1"/>
</dbReference>
<keyword evidence="6 15" id="KW-0375">Hydrogen ion transport</keyword>
<accession>Q83UK3</accession>
<dbReference type="EMBL" id="AY182262">
    <property type="protein sequence ID" value="AAO45930.1"/>
    <property type="molecule type" value="Genomic_DNA"/>
</dbReference>
<evidence type="ECO:0000256" key="9">
    <source>
        <dbReference type="ARBA" id="ARBA00023136"/>
    </source>
</evidence>
<evidence type="ECO:0000313" key="18">
    <source>
        <dbReference type="EMBL" id="AAO45890.1"/>
    </source>
</evidence>
<comment type="subunit">
    <text evidence="13">F-type ATPases have 2 components, F(1) - the catalytic core - and F(0) - the membrane proton channel. F(1) has five subunits: alpha(3), beta(3), gamma(1), delta(1), epsilon(1). F(0) has four main subunits: a(1), b(2) and c(10-14). The alpha and beta chains form an alternating ring which encloses part of the gamma chain. F(1) is attached to F(0) by a central stalk formed by the gamma and epsilon chains, while a peripheral stalk is formed by the delta and b chains.</text>
</comment>
<dbReference type="GO" id="GO:0012505">
    <property type="term" value="C:endomembrane system"/>
    <property type="evidence" value="ECO:0007669"/>
    <property type="project" value="UniProtKB-SubCell"/>
</dbReference>
<organism evidence="18">
    <name type="scientific">Buchnera aphidicola</name>
    <dbReference type="NCBI Taxonomy" id="9"/>
    <lineage>
        <taxon>Bacteria</taxon>
        <taxon>Pseudomonadati</taxon>
        <taxon>Pseudomonadota</taxon>
        <taxon>Gammaproteobacteria</taxon>
        <taxon>Enterobacterales</taxon>
        <taxon>Erwiniaceae</taxon>
        <taxon>Buchnera</taxon>
    </lineage>
</organism>
<keyword evidence="2 15" id="KW-0813">Transport</keyword>
<keyword evidence="17" id="KW-0175">Coiled coil</keyword>
<dbReference type="EMBL" id="AY182255">
    <property type="protein sequence ID" value="AAO45902.1"/>
    <property type="molecule type" value="Genomic_DNA"/>
</dbReference>
<evidence type="ECO:0000256" key="3">
    <source>
        <dbReference type="ARBA" id="ARBA00022475"/>
    </source>
</evidence>
<evidence type="ECO:0000256" key="16">
    <source>
        <dbReference type="RuleBase" id="RU003848"/>
    </source>
</evidence>
<evidence type="ECO:0000256" key="17">
    <source>
        <dbReference type="SAM" id="Coils"/>
    </source>
</evidence>
<comment type="function">
    <text evidence="12">Component of the F(0) channel, it forms part of the peripheral stalk, linking F(1) to F(0). The b'-subunit is a diverged and duplicated form of b found in plants and photosynthetic bacteria.</text>
</comment>
<evidence type="ECO:0000256" key="5">
    <source>
        <dbReference type="ARBA" id="ARBA00022692"/>
    </source>
</evidence>
<evidence type="ECO:0000313" key="19">
    <source>
        <dbReference type="EMBL" id="AAO45894.1"/>
    </source>
</evidence>
<dbReference type="EMBL" id="AY182252">
    <property type="protein sequence ID" value="AAO45890.1"/>
    <property type="molecule type" value="Genomic_DNA"/>
</dbReference>
<dbReference type="InterPro" id="IPR005864">
    <property type="entry name" value="ATP_synth_F0_bsu_bac"/>
</dbReference>
<keyword evidence="3 15" id="KW-1003">Cell membrane</keyword>
<evidence type="ECO:0000256" key="15">
    <source>
        <dbReference type="HAMAP-Rule" id="MF_01398"/>
    </source>
</evidence>
<dbReference type="HAMAP" id="MF_01398">
    <property type="entry name" value="ATP_synth_b_bprime"/>
    <property type="match status" value="1"/>
</dbReference>
<dbReference type="GO" id="GO:0046961">
    <property type="term" value="F:proton-transporting ATPase activity, rotational mechanism"/>
    <property type="evidence" value="ECO:0007669"/>
    <property type="project" value="TreeGrafter"/>
</dbReference>
<evidence type="ECO:0000256" key="10">
    <source>
        <dbReference type="ARBA" id="ARBA00023310"/>
    </source>
</evidence>
<dbReference type="SUPFAM" id="SSF81573">
    <property type="entry name" value="F1F0 ATP synthase subunit B, membrane domain"/>
    <property type="match status" value="1"/>
</dbReference>
<comment type="subunit">
    <text evidence="15">F-type ATPases have 2 components, F(1) - the catalytic core - and F(0) - the membrane proton channel. F(1) has five subunits: alpha(3), beta(3), gamma(1), delta(1), epsilon(1). F(0) has three main subunits: a(1), b(2) and c(10-14). The alpha and beta chains form an alternating ring which encloses part of the gamma chain. F(1) is attached to F(0) by a central stalk formed by the gamma and epsilon chains, while a peripheral stalk is formed by the delta and b chains.</text>
</comment>
<dbReference type="InterPro" id="IPR028987">
    <property type="entry name" value="ATP_synth_B-like_membr_sf"/>
</dbReference>
<evidence type="ECO:0000256" key="4">
    <source>
        <dbReference type="ARBA" id="ARBA00022547"/>
    </source>
</evidence>
<keyword evidence="9 15" id="KW-0472">Membrane</keyword>
<dbReference type="GO" id="GO:0045259">
    <property type="term" value="C:proton-transporting ATP synthase complex"/>
    <property type="evidence" value="ECO:0007669"/>
    <property type="project" value="UniProtKB-KW"/>
</dbReference>
<evidence type="ECO:0000256" key="7">
    <source>
        <dbReference type="ARBA" id="ARBA00022989"/>
    </source>
</evidence>
<dbReference type="InterPro" id="IPR050059">
    <property type="entry name" value="ATP_synthase_B_chain"/>
</dbReference>
<dbReference type="PANTHER" id="PTHR33445:SF1">
    <property type="entry name" value="ATP SYNTHASE SUBUNIT B"/>
    <property type="match status" value="1"/>
</dbReference>
<dbReference type="Pfam" id="PF00430">
    <property type="entry name" value="ATP-synt_B"/>
    <property type="match status" value="1"/>
</dbReference>
<dbReference type="PANTHER" id="PTHR33445">
    <property type="entry name" value="ATP SYNTHASE SUBUNIT B', CHLOROPLASTIC"/>
    <property type="match status" value="1"/>
</dbReference>
<protein>
    <recommendedName>
        <fullName evidence="15">ATP synthase subunit b</fullName>
    </recommendedName>
    <alternativeName>
        <fullName evidence="15">ATP synthase F(0) sector subunit b</fullName>
    </alternativeName>
    <alternativeName>
        <fullName evidence="15">ATPase subunit I</fullName>
    </alternativeName>
    <alternativeName>
        <fullName evidence="15">F-type ATPase subunit b</fullName>
        <shortName evidence="15">F-ATPase subunit b</shortName>
    </alternativeName>
</protein>
<comment type="subcellular location">
    <subcellularLocation>
        <location evidence="15">Cell membrane</location>
        <topology evidence="15">Single-pass membrane protein</topology>
    </subcellularLocation>
    <subcellularLocation>
        <location evidence="14">Endomembrane system</location>
        <topology evidence="14">Single-pass membrane protein</topology>
    </subcellularLocation>
</comment>
<dbReference type="EMBL" id="AY182254">
    <property type="protein sequence ID" value="AAO45898.1"/>
    <property type="molecule type" value="Genomic_DNA"/>
</dbReference>
<dbReference type="GO" id="GO:0005886">
    <property type="term" value="C:plasma membrane"/>
    <property type="evidence" value="ECO:0007669"/>
    <property type="project" value="UniProtKB-SubCell"/>
</dbReference>
<evidence type="ECO:0000256" key="13">
    <source>
        <dbReference type="ARBA" id="ARBA00026054"/>
    </source>
</evidence>
<proteinExistence type="inferred from homology"/>
<evidence type="ECO:0000256" key="8">
    <source>
        <dbReference type="ARBA" id="ARBA00023065"/>
    </source>
</evidence>
<keyword evidence="5 15" id="KW-0812">Transmembrane</keyword>
<sequence length="156" mass="18478">MNLNSTILGQSISFFLFVWFCMKYIWPPILITIEKRQKNISDSLNFVKKEKENLKIDQEKVKKEIKNQRQAALNLLNEAKKQRNIILEEARKSAEKEKNKFMIKARSDIDLERIKMQEELTQYVGKIAISIAEKVIQRSIKKNENNDIMKELINHL</sequence>
<keyword evidence="7 15" id="KW-1133">Transmembrane helix</keyword>
<keyword evidence="8 15" id="KW-0406">Ion transport</keyword>
<comment type="similarity">
    <text evidence="1 15 16">Belongs to the ATPase B chain family.</text>
</comment>
<evidence type="ECO:0000313" key="22">
    <source>
        <dbReference type="EMBL" id="AAO45930.1"/>
    </source>
</evidence>
<dbReference type="GO" id="GO:0046933">
    <property type="term" value="F:proton-transporting ATP synthase activity, rotational mechanism"/>
    <property type="evidence" value="ECO:0007669"/>
    <property type="project" value="UniProtKB-UniRule"/>
</dbReference>
<evidence type="ECO:0000256" key="2">
    <source>
        <dbReference type="ARBA" id="ARBA00022448"/>
    </source>
</evidence>
<evidence type="ECO:0000256" key="1">
    <source>
        <dbReference type="ARBA" id="ARBA00005513"/>
    </source>
</evidence>
<comment type="function">
    <text evidence="11 15">F(1)F(0) ATP synthase produces ATP from ADP in the presence of a proton or sodium gradient. F-type ATPases consist of two structural domains, F(1) containing the extramembraneous catalytic core and F(0) containing the membrane proton channel, linked together by a central stalk and a peripheral stalk. During catalysis, ATP synthesis in the catalytic domain of F(1) is coupled via a rotary mechanism of the central stalk subunits to proton translocation.</text>
</comment>
<keyword evidence="10 15" id="KW-0066">ATP synthesis</keyword>
<feature type="transmembrane region" description="Helical" evidence="15">
    <location>
        <begin position="6"/>
        <end position="26"/>
    </location>
</feature>
<dbReference type="CDD" id="cd06503">
    <property type="entry name" value="ATP-synt_Fo_b"/>
    <property type="match status" value="1"/>
</dbReference>
<gene>
    <name evidence="15 18" type="primary">atpF</name>
</gene>
<name>Q83UK3_9GAMM</name>
<evidence type="ECO:0000313" key="21">
    <source>
        <dbReference type="EMBL" id="AAO45902.1"/>
    </source>
</evidence>
<keyword evidence="4 15" id="KW-0138">CF(0)</keyword>
<evidence type="ECO:0000256" key="11">
    <source>
        <dbReference type="ARBA" id="ARBA00025198"/>
    </source>
</evidence>
<evidence type="ECO:0000256" key="12">
    <source>
        <dbReference type="ARBA" id="ARBA00025614"/>
    </source>
</evidence>
<evidence type="ECO:0000256" key="6">
    <source>
        <dbReference type="ARBA" id="ARBA00022781"/>
    </source>
</evidence>
<evidence type="ECO:0000256" key="14">
    <source>
        <dbReference type="ARBA" id="ARBA00037847"/>
    </source>
</evidence>
<dbReference type="Gene3D" id="1.20.5.620">
    <property type="entry name" value="F1F0 ATP synthase subunit B, membrane domain"/>
    <property type="match status" value="1"/>
</dbReference>
<dbReference type="InterPro" id="IPR002146">
    <property type="entry name" value="ATP_synth_b/b'su_bac/chlpt"/>
</dbReference>
<dbReference type="NCBIfam" id="NF004411">
    <property type="entry name" value="PRK05759.1-2"/>
    <property type="match status" value="1"/>
</dbReference>